<feature type="chain" id="PRO_5034332564" evidence="1">
    <location>
        <begin position="17"/>
        <end position="75"/>
    </location>
</feature>
<sequence length="75" mass="8544">MIFFYFFLGCWTPKLGMLPAFLNEPDLGNVAGLLGRIRLGKCCRPSWMNQTWECKLLAFLDELDLGILLDSGLEM</sequence>
<protein>
    <submittedName>
        <fullName evidence="2">Uncharacterized protein</fullName>
    </submittedName>
</protein>
<dbReference type="AlphaFoldDB" id="A0A8H3L777"/>
<evidence type="ECO:0000313" key="3">
    <source>
        <dbReference type="Proteomes" id="UP000615446"/>
    </source>
</evidence>
<keyword evidence="1" id="KW-0732">Signal</keyword>
<dbReference type="EMBL" id="BLAL01000058">
    <property type="protein sequence ID" value="GES81924.1"/>
    <property type="molecule type" value="Genomic_DNA"/>
</dbReference>
<accession>A0A8H3L777</accession>
<comment type="caution">
    <text evidence="2">The sequence shown here is derived from an EMBL/GenBank/DDBJ whole genome shotgun (WGS) entry which is preliminary data.</text>
</comment>
<organism evidence="2 3">
    <name type="scientific">Rhizophagus clarus</name>
    <dbReference type="NCBI Taxonomy" id="94130"/>
    <lineage>
        <taxon>Eukaryota</taxon>
        <taxon>Fungi</taxon>
        <taxon>Fungi incertae sedis</taxon>
        <taxon>Mucoromycota</taxon>
        <taxon>Glomeromycotina</taxon>
        <taxon>Glomeromycetes</taxon>
        <taxon>Glomerales</taxon>
        <taxon>Glomeraceae</taxon>
        <taxon>Rhizophagus</taxon>
    </lineage>
</organism>
<name>A0A8H3L777_9GLOM</name>
<proteinExistence type="predicted"/>
<gene>
    <name evidence="2" type="ORF">RCL2_000916100</name>
</gene>
<evidence type="ECO:0000256" key="1">
    <source>
        <dbReference type="SAM" id="SignalP"/>
    </source>
</evidence>
<evidence type="ECO:0000313" key="2">
    <source>
        <dbReference type="EMBL" id="GES81924.1"/>
    </source>
</evidence>
<feature type="signal peptide" evidence="1">
    <location>
        <begin position="1"/>
        <end position="16"/>
    </location>
</feature>
<dbReference type="Proteomes" id="UP000615446">
    <property type="component" value="Unassembled WGS sequence"/>
</dbReference>
<reference evidence="2" key="1">
    <citation type="submission" date="2019-10" db="EMBL/GenBank/DDBJ databases">
        <title>Conservation and host-specific expression of non-tandemly repeated heterogenous ribosome RNA gene in arbuscular mycorrhizal fungi.</title>
        <authorList>
            <person name="Maeda T."/>
            <person name="Kobayashi Y."/>
            <person name="Nakagawa T."/>
            <person name="Ezawa T."/>
            <person name="Yamaguchi K."/>
            <person name="Bino T."/>
            <person name="Nishimoto Y."/>
            <person name="Shigenobu S."/>
            <person name="Kawaguchi M."/>
        </authorList>
    </citation>
    <scope>NUCLEOTIDE SEQUENCE</scope>
    <source>
        <strain evidence="2">HR1</strain>
    </source>
</reference>